<dbReference type="Proteomes" id="UP000681720">
    <property type="component" value="Unassembled WGS sequence"/>
</dbReference>
<dbReference type="InterPro" id="IPR020845">
    <property type="entry name" value="AMP-binding_CS"/>
</dbReference>
<protein>
    <recommendedName>
        <fullName evidence="3">Carrier domain-containing protein</fullName>
    </recommendedName>
</protein>
<evidence type="ECO:0000313" key="4">
    <source>
        <dbReference type="EMBL" id="CAF4032898.1"/>
    </source>
</evidence>
<dbReference type="Gene3D" id="1.10.1200.10">
    <property type="entry name" value="ACP-like"/>
    <property type="match status" value="1"/>
</dbReference>
<dbReference type="Gene3D" id="3.30.559.30">
    <property type="entry name" value="Nonribosomal peptide synthetase, condensation domain"/>
    <property type="match status" value="3"/>
</dbReference>
<dbReference type="InterPro" id="IPR001242">
    <property type="entry name" value="Condensation_dom"/>
</dbReference>
<dbReference type="GO" id="GO:0009366">
    <property type="term" value="C:enterobactin synthetase complex"/>
    <property type="evidence" value="ECO:0007669"/>
    <property type="project" value="TreeGrafter"/>
</dbReference>
<evidence type="ECO:0000256" key="1">
    <source>
        <dbReference type="ARBA" id="ARBA00022450"/>
    </source>
</evidence>
<dbReference type="Proteomes" id="UP000676336">
    <property type="component" value="Unassembled WGS sequence"/>
</dbReference>
<dbReference type="InterPro" id="IPR036736">
    <property type="entry name" value="ACP-like_sf"/>
</dbReference>
<dbReference type="InterPro" id="IPR000873">
    <property type="entry name" value="AMP-dep_synth/lig_dom"/>
</dbReference>
<sequence>MNLIRNRRAATTRGNVPPKLVTSGQLQTAASFAQQRIWLHEQLYFEHQSSSLAIYNILVPIKIKHGSLPVERIRLALLSVLDQHMILRTSVRFNDKSGQLEQQVQPISHDLYSFEHTLGIRSLEQLEAMLTAESVTNHFNLDQGKVLRCHIMHIGNDDDDHMLHEDDLLVFSIHHIAFDISSIPPFLTTFTQACKRNKFTQAIHKEAQYIDFTLYEQSLLKDPISNRARHFWMTLLHGYNWANTFLRSLASSQTHNETRSGRSFSKAFTLDQHIVQAQMAFASSHNITMFQLCLSCYFLFIYTSGAGEDLCITSAIDNRRLFKNKTMVGMFVNLIPYRIQLDPQNSFSNFVLQVQRLCSSINEHSHLPYQHMLNLQDNEQHRLSHAFFSYESLMSSVNYSNSLEFNVNDENKTVFVPYNDRDRSHDNGVALFDFTITMSHSHQEQSTECYMECSRDLFNDPKFIQQLADRFRYMLEQLFVEKKSDVVAGPMKYLSLLLPSEINEMELTTFGRISSMNEGRASFAQERIWLDERVRFNPDKPQLAIYNMPFLYHIESGTMSIVRLRHALQLVVKKHQALRTALFFDSDKKQLMQRIVEARENEELFAFCDSEVGTDDKLLMKIMYDERGNPFHFDLTSGRVCRLHVVRRNSNRNSLQKGDAIIFNFHHAIFDFPSMLVFQSELDRAYTTGQLELNDESELRYIDYSIAEREMPMSMAYAFWLEALCNYAIDQPLSLPFDRYRLSDEQRTGRGVSVSFHFGQELSSAFLIYARMSNTTLEQLSLACYYVFLFKLTNGEQDLCVGMNIDGRYKDELHPIIGMFANAIPLRLPHLDPCASFSRLIEQVREMITRTVEMSYFPLQRILGQHPNCVTTPAFLDTSFEYTSTENSINQGQVSVGEVMLTNVPYSIQVGTDETVSKFDFSLRLQYDKATEQLSYQIDASLDLFDKKSVQAIGRRFYVILQQLFLLGSFDVARQPIYELSLLLSDEVQYMESINNINTQMNFESLGCLKYEFLQQASTNPQKISVCLDEQSLSYAELLAKVYELVVYLGKRQYPNEIICQCVERSIEMIIGQLAIVVVGACYCALSPGDPPVRLATLLTRTKANTVLVHPATVHLFTTTTTDQHVINLYNCFLDDANSTVVDTDDNAFDCPVFADNLAYIIFTSGSTGEPKVVQITHRNLSACISSFKHLEIVTHRDNVVQMAQCSFDAHILECLGMMMLGATLILLHPHGNMDFEYLSSTLEQHQVTFFSVVPSFMNALLDHLMDNNRWLRLSSIRSFGFLGEAIINSNVAIMGKLLDHNKVKFYNLYGPAECTLGCVYHRVSTADIQSGGIPIGVPFPGMQAQILDQYYQPVFVGQVGELFLDGVQRFPGYYERHDLTAQSHYGSFYRTGDLVRQDPTTRHLYYLGRQDFQIKLRGQRIELGEIERCLLELVSGCVVVKCDEHLVAYVQGKDIDLDDLRAHCRLHLPQFMIPSIFIPLERFPLNKNGKLDRLALPKPTNLSSLSNTIYTELHTEMEETVHKLWCQVLQSDVPKSTTSNFFSMGGHSMLLMQLYHQYQSLPTFDNRISPITLFFRQPTIGEHAMLLQHTAKEVNGDKCKEWQSMHLTEAPASFAQERIYLDQHVRFSSGKHYASSVAAYNELNVLKIVTGTVSILRLRRAIRWVLTKHLTLRTSFDFATERSMLIQSITQTHHSFDFTPSQTIQNDNHLQDLLSQTNENPSLFNLTSGHVFICQLLQRQHSNSNVNNEFLAADDMIVIGFHHIAFDRTSRPIFLRDLTIAYNNDAPLPIDSNMLQYIDYATHERELDMTVSRDFWRAQLNGYDL</sequence>
<organism evidence="4 6">
    <name type="scientific">Rotaria magnacalcarata</name>
    <dbReference type="NCBI Taxonomy" id="392030"/>
    <lineage>
        <taxon>Eukaryota</taxon>
        <taxon>Metazoa</taxon>
        <taxon>Spiralia</taxon>
        <taxon>Gnathifera</taxon>
        <taxon>Rotifera</taxon>
        <taxon>Eurotatoria</taxon>
        <taxon>Bdelloidea</taxon>
        <taxon>Philodinida</taxon>
        <taxon>Philodinidae</taxon>
        <taxon>Rotaria</taxon>
    </lineage>
</organism>
<dbReference type="PROSITE" id="PS00455">
    <property type="entry name" value="AMP_BINDING"/>
    <property type="match status" value="1"/>
</dbReference>
<dbReference type="InterPro" id="IPR045851">
    <property type="entry name" value="AMP-bd_C_sf"/>
</dbReference>
<proteinExistence type="predicted"/>
<dbReference type="Gene3D" id="3.40.50.12780">
    <property type="entry name" value="N-terminal domain of ligase-like"/>
    <property type="match status" value="1"/>
</dbReference>
<dbReference type="PANTHER" id="PTHR45527:SF1">
    <property type="entry name" value="FATTY ACID SYNTHASE"/>
    <property type="match status" value="1"/>
</dbReference>
<dbReference type="PANTHER" id="PTHR45527">
    <property type="entry name" value="NONRIBOSOMAL PEPTIDE SYNTHETASE"/>
    <property type="match status" value="1"/>
</dbReference>
<feature type="non-terminal residue" evidence="4">
    <location>
        <position position="1826"/>
    </location>
</feature>
<dbReference type="SUPFAM" id="SSF56801">
    <property type="entry name" value="Acetyl-CoA synthetase-like"/>
    <property type="match status" value="1"/>
</dbReference>
<dbReference type="PROSITE" id="PS50075">
    <property type="entry name" value="CARRIER"/>
    <property type="match status" value="1"/>
</dbReference>
<gene>
    <name evidence="4" type="ORF">GIL414_LOCUS13494</name>
    <name evidence="5" type="ORF">SMN809_LOCUS13724</name>
</gene>
<dbReference type="InterPro" id="IPR023213">
    <property type="entry name" value="CAT-like_dom_sf"/>
</dbReference>
<dbReference type="Gene3D" id="3.30.300.30">
    <property type="match status" value="1"/>
</dbReference>
<dbReference type="Pfam" id="PF00668">
    <property type="entry name" value="Condensation"/>
    <property type="match status" value="3"/>
</dbReference>
<dbReference type="GO" id="GO:0043041">
    <property type="term" value="P:amino acid activation for nonribosomal peptide biosynthetic process"/>
    <property type="evidence" value="ECO:0007669"/>
    <property type="project" value="TreeGrafter"/>
</dbReference>
<dbReference type="InterPro" id="IPR009081">
    <property type="entry name" value="PP-bd_ACP"/>
</dbReference>
<evidence type="ECO:0000259" key="3">
    <source>
        <dbReference type="PROSITE" id="PS50075"/>
    </source>
</evidence>
<dbReference type="Gene3D" id="3.30.559.10">
    <property type="entry name" value="Chloramphenicol acetyltransferase-like domain"/>
    <property type="match status" value="3"/>
</dbReference>
<dbReference type="SUPFAM" id="SSF47336">
    <property type="entry name" value="ACP-like"/>
    <property type="match status" value="1"/>
</dbReference>
<keyword evidence="1" id="KW-0596">Phosphopantetheine</keyword>
<name>A0A8S2P2J2_9BILA</name>
<feature type="domain" description="Carrier" evidence="3">
    <location>
        <begin position="1513"/>
        <end position="1592"/>
    </location>
</feature>
<dbReference type="GO" id="GO:0047527">
    <property type="term" value="F:2,3-dihydroxybenzoate-serine ligase activity"/>
    <property type="evidence" value="ECO:0007669"/>
    <property type="project" value="TreeGrafter"/>
</dbReference>
<dbReference type="InterPro" id="IPR042099">
    <property type="entry name" value="ANL_N_sf"/>
</dbReference>
<dbReference type="EMBL" id="CAJOBJ010005481">
    <property type="protein sequence ID" value="CAF4032898.1"/>
    <property type="molecule type" value="Genomic_DNA"/>
</dbReference>
<evidence type="ECO:0000313" key="5">
    <source>
        <dbReference type="EMBL" id="CAF4033912.1"/>
    </source>
</evidence>
<dbReference type="GO" id="GO:0009239">
    <property type="term" value="P:enterobactin biosynthetic process"/>
    <property type="evidence" value="ECO:0007669"/>
    <property type="project" value="TreeGrafter"/>
</dbReference>
<evidence type="ECO:0000313" key="6">
    <source>
        <dbReference type="Proteomes" id="UP000681720"/>
    </source>
</evidence>
<comment type="caution">
    <text evidence="4">The sequence shown here is derived from an EMBL/GenBank/DDBJ whole genome shotgun (WGS) entry which is preliminary data.</text>
</comment>
<dbReference type="GO" id="GO:0005829">
    <property type="term" value="C:cytosol"/>
    <property type="evidence" value="ECO:0007669"/>
    <property type="project" value="TreeGrafter"/>
</dbReference>
<dbReference type="EMBL" id="CAJOBI010005501">
    <property type="protein sequence ID" value="CAF4033912.1"/>
    <property type="molecule type" value="Genomic_DNA"/>
</dbReference>
<reference evidence="4" key="1">
    <citation type="submission" date="2021-02" db="EMBL/GenBank/DDBJ databases">
        <authorList>
            <person name="Nowell W R."/>
        </authorList>
    </citation>
    <scope>NUCLEOTIDE SEQUENCE</scope>
</reference>
<accession>A0A8S2P2J2</accession>
<keyword evidence="2" id="KW-0597">Phosphoprotein</keyword>
<dbReference type="Pfam" id="PF00501">
    <property type="entry name" value="AMP-binding"/>
    <property type="match status" value="1"/>
</dbReference>
<dbReference type="SUPFAM" id="SSF52777">
    <property type="entry name" value="CoA-dependent acyltransferases"/>
    <property type="match status" value="5"/>
</dbReference>
<dbReference type="GO" id="GO:0031177">
    <property type="term" value="F:phosphopantetheine binding"/>
    <property type="evidence" value="ECO:0007669"/>
    <property type="project" value="TreeGrafter"/>
</dbReference>
<dbReference type="CDD" id="cd05930">
    <property type="entry name" value="A_NRPS"/>
    <property type="match status" value="1"/>
</dbReference>
<evidence type="ECO:0000256" key="2">
    <source>
        <dbReference type="ARBA" id="ARBA00022553"/>
    </source>
</evidence>